<keyword evidence="5" id="KW-1185">Reference proteome</keyword>
<gene>
    <name evidence="4" type="ORF">EA473_10960</name>
</gene>
<dbReference type="EMBL" id="REGA01000008">
    <property type="protein sequence ID" value="RQG94600.1"/>
    <property type="molecule type" value="Genomic_DNA"/>
</dbReference>
<evidence type="ECO:0000256" key="1">
    <source>
        <dbReference type="SAM" id="MobiDB-lite"/>
    </source>
</evidence>
<feature type="region of interest" description="Disordered" evidence="1">
    <location>
        <begin position="123"/>
        <end position="155"/>
    </location>
</feature>
<dbReference type="Pfam" id="PF26498">
    <property type="entry name" value="DUF8164"/>
    <property type="match status" value="1"/>
</dbReference>
<proteinExistence type="predicted"/>
<reference evidence="4 5" key="1">
    <citation type="submission" date="2018-10" db="EMBL/GenBank/DDBJ databases">
        <title>Natrarchaeobius chitinivorans gen. nov., sp. nov., and Natrarchaeobius haloalkaliphilus sp. nov., alkaliphilic, chitin-utilizing haloarchaea from hypersaline alkaline lakes.</title>
        <authorList>
            <person name="Sorokin D.Y."/>
            <person name="Elcheninov A.G."/>
            <person name="Kostrikina N.A."/>
            <person name="Bale N.J."/>
            <person name="Sinninghe Damste J.S."/>
            <person name="Khijniak T.V."/>
            <person name="Kublanov I.V."/>
            <person name="Toshchakov S.V."/>
        </authorList>
    </citation>
    <scope>NUCLEOTIDE SEQUENCE [LARGE SCALE GENOMIC DNA]</scope>
    <source>
        <strain evidence="4 5">AArcht4T</strain>
    </source>
</reference>
<dbReference type="RefSeq" id="WP_124195667.1">
    <property type="nucleotide sequence ID" value="NZ_REGA01000008.1"/>
</dbReference>
<protein>
    <recommendedName>
        <fullName evidence="3">DUF8164 domain-containing protein</fullName>
    </recommendedName>
</protein>
<dbReference type="InterPro" id="IPR058478">
    <property type="entry name" value="DUF8164"/>
</dbReference>
<evidence type="ECO:0000313" key="5">
    <source>
        <dbReference type="Proteomes" id="UP000282323"/>
    </source>
</evidence>
<sequence>MGHSADGDASDDGGHPIAPLLERSRIDSDGQLEIAVSVAGTAEIDENELDVFLRTDRVDPGEPIELGVFVSGTGRVAENDLSVFYDGDELIDLDDPGVVRRNPGLGTAESAEIAADAGLEAARAGQAGKPTDGGQSTLFRRDSSDAGGTLRWEPLDGNRTGEPAYLLEINTRNSTPPGEYAIPVVFTYRSDSGIRQVERVPRVRVTTRRERLEPWLTRGLVAAVVVGAFLGFAAWGPLPWL</sequence>
<evidence type="ECO:0000313" key="4">
    <source>
        <dbReference type="EMBL" id="RQG94600.1"/>
    </source>
</evidence>
<accession>A0A3N6MDB2</accession>
<keyword evidence="2" id="KW-0812">Transmembrane</keyword>
<name>A0A3N6MDB2_NATCH</name>
<evidence type="ECO:0000259" key="3">
    <source>
        <dbReference type="Pfam" id="PF26498"/>
    </source>
</evidence>
<feature type="domain" description="DUF8164" evidence="3">
    <location>
        <begin position="16"/>
        <end position="226"/>
    </location>
</feature>
<organism evidence="4 5">
    <name type="scientific">Natrarchaeobius chitinivorans</name>
    <dbReference type="NCBI Taxonomy" id="1679083"/>
    <lineage>
        <taxon>Archaea</taxon>
        <taxon>Methanobacteriati</taxon>
        <taxon>Methanobacteriota</taxon>
        <taxon>Stenosarchaea group</taxon>
        <taxon>Halobacteria</taxon>
        <taxon>Halobacteriales</taxon>
        <taxon>Natrialbaceae</taxon>
        <taxon>Natrarchaeobius</taxon>
    </lineage>
</organism>
<dbReference type="OrthoDB" id="157609at2157"/>
<dbReference type="Proteomes" id="UP000282323">
    <property type="component" value="Unassembled WGS sequence"/>
</dbReference>
<evidence type="ECO:0000256" key="2">
    <source>
        <dbReference type="SAM" id="Phobius"/>
    </source>
</evidence>
<keyword evidence="2" id="KW-0472">Membrane</keyword>
<keyword evidence="2" id="KW-1133">Transmembrane helix</keyword>
<comment type="caution">
    <text evidence="4">The sequence shown here is derived from an EMBL/GenBank/DDBJ whole genome shotgun (WGS) entry which is preliminary data.</text>
</comment>
<feature type="transmembrane region" description="Helical" evidence="2">
    <location>
        <begin position="215"/>
        <end position="235"/>
    </location>
</feature>
<dbReference type="AlphaFoldDB" id="A0A3N6MDB2"/>